<proteinExistence type="predicted"/>
<protein>
    <submittedName>
        <fullName evidence="1">Uncharacterized protein</fullName>
    </submittedName>
</protein>
<dbReference type="EMBL" id="AWUE01019461">
    <property type="protein sequence ID" value="OMO73359.1"/>
    <property type="molecule type" value="Genomic_DNA"/>
</dbReference>
<name>A0A1R3HSG4_9ROSI</name>
<organism evidence="1 2">
    <name type="scientific">Corchorus olitorius</name>
    <dbReference type="NCBI Taxonomy" id="93759"/>
    <lineage>
        <taxon>Eukaryota</taxon>
        <taxon>Viridiplantae</taxon>
        <taxon>Streptophyta</taxon>
        <taxon>Embryophyta</taxon>
        <taxon>Tracheophyta</taxon>
        <taxon>Spermatophyta</taxon>
        <taxon>Magnoliopsida</taxon>
        <taxon>eudicotyledons</taxon>
        <taxon>Gunneridae</taxon>
        <taxon>Pentapetalae</taxon>
        <taxon>rosids</taxon>
        <taxon>malvids</taxon>
        <taxon>Malvales</taxon>
        <taxon>Malvaceae</taxon>
        <taxon>Grewioideae</taxon>
        <taxon>Apeibeae</taxon>
        <taxon>Corchorus</taxon>
    </lineage>
</organism>
<gene>
    <name evidence="1" type="ORF">COLO4_27144</name>
</gene>
<dbReference type="Proteomes" id="UP000187203">
    <property type="component" value="Unassembled WGS sequence"/>
</dbReference>
<evidence type="ECO:0000313" key="1">
    <source>
        <dbReference type="EMBL" id="OMO73359.1"/>
    </source>
</evidence>
<reference evidence="2" key="1">
    <citation type="submission" date="2013-09" db="EMBL/GenBank/DDBJ databases">
        <title>Corchorus olitorius genome sequencing.</title>
        <authorList>
            <person name="Alam M."/>
            <person name="Haque M.S."/>
            <person name="Islam M.S."/>
            <person name="Emdad E.M."/>
            <person name="Islam M.M."/>
            <person name="Ahmed B."/>
            <person name="Halim A."/>
            <person name="Hossen Q.M.M."/>
            <person name="Hossain M.Z."/>
            <person name="Ahmed R."/>
            <person name="Khan M.M."/>
            <person name="Islam R."/>
            <person name="Rashid M.M."/>
            <person name="Khan S.A."/>
            <person name="Rahman M.S."/>
            <person name="Alam M."/>
            <person name="Yahiya A.S."/>
            <person name="Khan M.S."/>
            <person name="Azam M.S."/>
            <person name="Haque T."/>
            <person name="Lashkar M.Z.H."/>
            <person name="Akhand A.I."/>
            <person name="Morshed G."/>
            <person name="Roy S."/>
            <person name="Uddin K.S."/>
            <person name="Rabeya T."/>
            <person name="Hossain A.S."/>
            <person name="Chowdhury A."/>
            <person name="Snigdha A.R."/>
            <person name="Mortoza M.S."/>
            <person name="Matin S.A."/>
            <person name="Hoque S.M.E."/>
            <person name="Islam M.K."/>
            <person name="Roy D.K."/>
            <person name="Haider R."/>
            <person name="Moosa M.M."/>
            <person name="Elias S.M."/>
            <person name="Hasan A.M."/>
            <person name="Jahan S."/>
            <person name="Shafiuddin M."/>
            <person name="Mahmood N."/>
            <person name="Shommy N.S."/>
        </authorList>
    </citation>
    <scope>NUCLEOTIDE SEQUENCE [LARGE SCALE GENOMIC DNA]</scope>
    <source>
        <strain evidence="2">cv. O-4</strain>
    </source>
</reference>
<sequence>MSISRRRKLNISKKQITFLMSEARLTKMPLTYHSQMGR</sequence>
<accession>A0A1R3HSG4</accession>
<keyword evidence="2" id="KW-1185">Reference proteome</keyword>
<comment type="caution">
    <text evidence="1">The sequence shown here is derived from an EMBL/GenBank/DDBJ whole genome shotgun (WGS) entry which is preliminary data.</text>
</comment>
<evidence type="ECO:0000313" key="2">
    <source>
        <dbReference type="Proteomes" id="UP000187203"/>
    </source>
</evidence>
<dbReference type="AlphaFoldDB" id="A0A1R3HSG4"/>